<keyword evidence="4 6" id="KW-0472">Membrane</keyword>
<evidence type="ECO:0000256" key="1">
    <source>
        <dbReference type="ARBA" id="ARBA00004651"/>
    </source>
</evidence>
<dbReference type="InterPro" id="IPR050382">
    <property type="entry name" value="MFS_Na/Anion_cotransporter"/>
</dbReference>
<dbReference type="Pfam" id="PF07690">
    <property type="entry name" value="MFS_1"/>
    <property type="match status" value="1"/>
</dbReference>
<evidence type="ECO:0000256" key="2">
    <source>
        <dbReference type="ARBA" id="ARBA00022692"/>
    </source>
</evidence>
<reference evidence="8 9" key="1">
    <citation type="submission" date="2017-11" db="EMBL/GenBank/DDBJ databases">
        <title>Draft genome of actinobacteria isolated from guarana (Paullinia cupana (Mart.) Ducke.</title>
        <authorList>
            <person name="Siqueira K.A."/>
            <person name="Liotti R.G."/>
            <person name="Mendes T.A.O."/>
            <person name="Soares M.A."/>
        </authorList>
    </citation>
    <scope>NUCLEOTIDE SEQUENCE [LARGE SCALE GENOMIC DNA]</scope>
    <source>
        <strain evidence="8 9">193</strain>
    </source>
</reference>
<dbReference type="GO" id="GO:0022857">
    <property type="term" value="F:transmembrane transporter activity"/>
    <property type="evidence" value="ECO:0007669"/>
    <property type="project" value="InterPro"/>
</dbReference>
<comment type="caution">
    <text evidence="8">The sequence shown here is derived from an EMBL/GenBank/DDBJ whole genome shotgun (WGS) entry which is preliminary data.</text>
</comment>
<gene>
    <name evidence="8" type="ORF">CTZ28_43935</name>
</gene>
<dbReference type="PANTHER" id="PTHR11662:SF333">
    <property type="entry name" value="D-GALACTONATE TRANSPORTER"/>
    <property type="match status" value="1"/>
</dbReference>
<feature type="transmembrane region" description="Helical" evidence="6">
    <location>
        <begin position="29"/>
        <end position="46"/>
    </location>
</feature>
<dbReference type="GO" id="GO:0005886">
    <property type="term" value="C:plasma membrane"/>
    <property type="evidence" value="ECO:0007669"/>
    <property type="project" value="UniProtKB-SubCell"/>
</dbReference>
<evidence type="ECO:0000256" key="4">
    <source>
        <dbReference type="ARBA" id="ARBA00023136"/>
    </source>
</evidence>
<feature type="transmembrane region" description="Helical" evidence="6">
    <location>
        <begin position="187"/>
        <end position="204"/>
    </location>
</feature>
<evidence type="ECO:0000256" key="6">
    <source>
        <dbReference type="SAM" id="Phobius"/>
    </source>
</evidence>
<comment type="subcellular location">
    <subcellularLocation>
        <location evidence="1">Cell membrane</location>
        <topology evidence="1">Multi-pass membrane protein</topology>
    </subcellularLocation>
</comment>
<protein>
    <submittedName>
        <fullName evidence="8">MFS transporter</fullName>
    </submittedName>
</protein>
<dbReference type="OrthoDB" id="8596007at2"/>
<keyword evidence="9" id="KW-1185">Reference proteome</keyword>
<accession>A0A3M0ID69</accession>
<evidence type="ECO:0000313" key="8">
    <source>
        <dbReference type="EMBL" id="RMB79776.1"/>
    </source>
</evidence>
<dbReference type="Proteomes" id="UP000270471">
    <property type="component" value="Unassembled WGS sequence"/>
</dbReference>
<dbReference type="InterPro" id="IPR011701">
    <property type="entry name" value="MFS"/>
</dbReference>
<dbReference type="RefSeq" id="WP_121895410.1">
    <property type="nucleotide sequence ID" value="NZ_PENI01000054.1"/>
</dbReference>
<feature type="transmembrane region" description="Helical" evidence="6">
    <location>
        <begin position="160"/>
        <end position="181"/>
    </location>
</feature>
<organism evidence="8 9">
    <name type="scientific">Streptomyces shenzhenensis</name>
    <dbReference type="NCBI Taxonomy" id="943815"/>
    <lineage>
        <taxon>Bacteria</taxon>
        <taxon>Bacillati</taxon>
        <taxon>Actinomycetota</taxon>
        <taxon>Actinomycetes</taxon>
        <taxon>Kitasatosporales</taxon>
        <taxon>Streptomycetaceae</taxon>
        <taxon>Streptomyces</taxon>
    </lineage>
</organism>
<feature type="transmembrane region" description="Helical" evidence="6">
    <location>
        <begin position="317"/>
        <end position="334"/>
    </location>
</feature>
<keyword evidence="2 6" id="KW-0812">Transmembrane</keyword>
<evidence type="ECO:0000313" key="9">
    <source>
        <dbReference type="Proteomes" id="UP000270471"/>
    </source>
</evidence>
<dbReference type="AlphaFoldDB" id="A0A3M0ID69"/>
<evidence type="ECO:0000256" key="3">
    <source>
        <dbReference type="ARBA" id="ARBA00022989"/>
    </source>
</evidence>
<sequence>MSVNVDGASGVTRQSTGSGRAPRAAAGRGRIVILALLFAVTAINYLDRSNLSIAMPHIKEEFGLSATQQGLLLSSFSWAYVVAQLPGGLFVDRVGPRVAYAWAIVTWSVATAATFLTRGFASVLGARLALGAAEAPSYPANNALVTKWFPSSERARATSVYIAGQFIGLAVALPLLSLIVASFGWRSVFVFTGMLGIVFVVLWLRLARDTPPADGTEAAPAPESAKARISRSDVRYLLSRKRLWGLYISQFCSNGVMWFFLTWFPTYLVEAKGITFIRAGFMGMVPYLAALCGVLLSGWWSDRLLRSGASTTRARKVPIMTGFTLATVIVLANYTSAPGLIITVMSVAFFAQGLSAIGWTLASEVIPLRMIGTGGGMFNLFTNMGGALVPLVIGVILDATGSFNGALVFMACLTVCGLLSYLLLIDRVERLDPDASR</sequence>
<dbReference type="EMBL" id="PENI01000054">
    <property type="protein sequence ID" value="RMB79776.1"/>
    <property type="molecule type" value="Genomic_DNA"/>
</dbReference>
<dbReference type="PROSITE" id="PS50850">
    <property type="entry name" value="MFS"/>
    <property type="match status" value="1"/>
</dbReference>
<dbReference type="InterPro" id="IPR036259">
    <property type="entry name" value="MFS_trans_sf"/>
</dbReference>
<dbReference type="PANTHER" id="PTHR11662">
    <property type="entry name" value="SOLUTE CARRIER FAMILY 17"/>
    <property type="match status" value="1"/>
</dbReference>
<feature type="domain" description="Major facilitator superfamily (MFS) profile" evidence="7">
    <location>
        <begin position="33"/>
        <end position="429"/>
    </location>
</feature>
<feature type="transmembrane region" description="Helical" evidence="6">
    <location>
        <begin position="244"/>
        <end position="264"/>
    </location>
</feature>
<feature type="transmembrane region" description="Helical" evidence="6">
    <location>
        <begin position="403"/>
        <end position="424"/>
    </location>
</feature>
<feature type="transmembrane region" description="Helical" evidence="6">
    <location>
        <begin position="99"/>
        <end position="117"/>
    </location>
</feature>
<proteinExistence type="predicted"/>
<feature type="transmembrane region" description="Helical" evidence="6">
    <location>
        <begin position="374"/>
        <end position="397"/>
    </location>
</feature>
<dbReference type="InterPro" id="IPR000849">
    <property type="entry name" value="Sugar_P_transporter"/>
</dbReference>
<dbReference type="SUPFAM" id="SSF103473">
    <property type="entry name" value="MFS general substrate transporter"/>
    <property type="match status" value="1"/>
</dbReference>
<keyword evidence="3 6" id="KW-1133">Transmembrane helix</keyword>
<feature type="region of interest" description="Disordered" evidence="5">
    <location>
        <begin position="1"/>
        <end position="22"/>
    </location>
</feature>
<feature type="transmembrane region" description="Helical" evidence="6">
    <location>
        <begin position="276"/>
        <end position="296"/>
    </location>
</feature>
<evidence type="ECO:0000259" key="7">
    <source>
        <dbReference type="PROSITE" id="PS50850"/>
    </source>
</evidence>
<evidence type="ECO:0000256" key="5">
    <source>
        <dbReference type="SAM" id="MobiDB-lite"/>
    </source>
</evidence>
<dbReference type="CDD" id="cd17319">
    <property type="entry name" value="MFS_ExuT_GudP_like"/>
    <property type="match status" value="1"/>
</dbReference>
<name>A0A3M0ID69_9ACTN</name>
<dbReference type="InterPro" id="IPR020846">
    <property type="entry name" value="MFS_dom"/>
</dbReference>
<dbReference type="Gene3D" id="1.20.1250.20">
    <property type="entry name" value="MFS general substrate transporter like domains"/>
    <property type="match status" value="2"/>
</dbReference>
<dbReference type="PIRSF" id="PIRSF002808">
    <property type="entry name" value="Hexose_phosphate_transp"/>
    <property type="match status" value="1"/>
</dbReference>
<feature type="transmembrane region" description="Helical" evidence="6">
    <location>
        <begin position="340"/>
        <end position="362"/>
    </location>
</feature>